<dbReference type="SUPFAM" id="SSF56935">
    <property type="entry name" value="Porins"/>
    <property type="match status" value="1"/>
</dbReference>
<keyword evidence="1" id="KW-0732">Signal</keyword>
<keyword evidence="3" id="KW-1185">Reference proteome</keyword>
<proteinExistence type="predicted"/>
<feature type="signal peptide" evidence="1">
    <location>
        <begin position="1"/>
        <end position="19"/>
    </location>
</feature>
<dbReference type="STRING" id="655355.SAMN05216283_11459"/>
<evidence type="ECO:0008006" key="4">
    <source>
        <dbReference type="Google" id="ProtNLM"/>
    </source>
</evidence>
<dbReference type="EMBL" id="FONW01000014">
    <property type="protein sequence ID" value="SFF73135.1"/>
    <property type="molecule type" value="Genomic_DNA"/>
</dbReference>
<organism evidence="2 3">
    <name type="scientific">Sunxiuqinia elliptica</name>
    <dbReference type="NCBI Taxonomy" id="655355"/>
    <lineage>
        <taxon>Bacteria</taxon>
        <taxon>Pseudomonadati</taxon>
        <taxon>Bacteroidota</taxon>
        <taxon>Bacteroidia</taxon>
        <taxon>Marinilabiliales</taxon>
        <taxon>Prolixibacteraceae</taxon>
        <taxon>Sunxiuqinia</taxon>
    </lineage>
</organism>
<evidence type="ECO:0000313" key="3">
    <source>
        <dbReference type="Proteomes" id="UP000198964"/>
    </source>
</evidence>
<accession>A0A1I2L1Q5</accession>
<feature type="chain" id="PRO_5011504178" description="Porin" evidence="1">
    <location>
        <begin position="20"/>
        <end position="388"/>
    </location>
</feature>
<protein>
    <recommendedName>
        <fullName evidence="4">Porin</fullName>
    </recommendedName>
</protein>
<gene>
    <name evidence="2" type="ORF">SAMN05216283_11459</name>
</gene>
<evidence type="ECO:0000256" key="1">
    <source>
        <dbReference type="SAM" id="SignalP"/>
    </source>
</evidence>
<sequence>MKHLILFLISFVVVYSASAQEKNWELNGYIKELFMYYHPEQQLPGTDTRDLTTNTIHNRLNFKWYTSDQVTAVVEMRNRLLTGSLIKEFPDYQAVIDQDNGFLDLSFVPIEGQHWFLHSVFDRAYLDWTSGNWQVRLGRQRVNWGINLVWNPNDVFNSFSYFDFDYEERPGTDAIRIQYYTGLTSSAELVYQFGETANEMALTGLYRFSRWSYDFQLMSGWVGPDYVFGAGWAGDIEGAGFRGEITHFTPRENDSTSEKATVASISADYTFPSSLYIHSSVLYNSHGKKGNAGGLNLLLTDNLSAKYLSFAQYALFGQCSFPVNPLFSTSLSGIVNPNDGSWYFGPSLSYSLHNNLELMTTGQLFFGKDGSEYGDIGQLLFARLKWSF</sequence>
<name>A0A1I2L1Q5_9BACT</name>
<dbReference type="AlphaFoldDB" id="A0A1I2L1Q5"/>
<evidence type="ECO:0000313" key="2">
    <source>
        <dbReference type="EMBL" id="SFF73135.1"/>
    </source>
</evidence>
<reference evidence="2 3" key="1">
    <citation type="submission" date="2016-10" db="EMBL/GenBank/DDBJ databases">
        <authorList>
            <person name="de Groot N.N."/>
        </authorList>
    </citation>
    <scope>NUCLEOTIDE SEQUENCE [LARGE SCALE GENOMIC DNA]</scope>
    <source>
        <strain evidence="2 3">CGMCC 1.9156</strain>
    </source>
</reference>
<dbReference type="RefSeq" id="WP_093921405.1">
    <property type="nucleotide sequence ID" value="NZ_FONW01000014.1"/>
</dbReference>
<dbReference type="Proteomes" id="UP000198964">
    <property type="component" value="Unassembled WGS sequence"/>
</dbReference>